<evidence type="ECO:0000313" key="9">
    <source>
        <dbReference type="EMBL" id="GGA81489.1"/>
    </source>
</evidence>
<evidence type="ECO:0000256" key="1">
    <source>
        <dbReference type="ARBA" id="ARBA00004651"/>
    </source>
</evidence>
<dbReference type="GO" id="GO:0005886">
    <property type="term" value="C:plasma membrane"/>
    <property type="evidence" value="ECO:0007669"/>
    <property type="project" value="UniProtKB-SubCell"/>
</dbReference>
<reference evidence="9" key="2">
    <citation type="submission" date="2020-09" db="EMBL/GenBank/DDBJ databases">
        <authorList>
            <person name="Sun Q."/>
            <person name="Zhou Y."/>
        </authorList>
    </citation>
    <scope>NUCLEOTIDE SEQUENCE</scope>
    <source>
        <strain evidence="9">CGMCC 1.15320</strain>
    </source>
</reference>
<dbReference type="Gene3D" id="1.10.3720.10">
    <property type="entry name" value="MetI-like"/>
    <property type="match status" value="1"/>
</dbReference>
<dbReference type="Pfam" id="PF00528">
    <property type="entry name" value="BPD_transp_1"/>
    <property type="match status" value="1"/>
</dbReference>
<protein>
    <submittedName>
        <fullName evidence="9">ABC transporter permease</fullName>
    </submittedName>
</protein>
<dbReference type="SUPFAM" id="SSF161098">
    <property type="entry name" value="MetI-like"/>
    <property type="match status" value="1"/>
</dbReference>
<reference evidence="9" key="1">
    <citation type="journal article" date="2014" name="Int. J. Syst. Evol. Microbiol.">
        <title>Complete genome sequence of Corynebacterium casei LMG S-19264T (=DSM 44701T), isolated from a smear-ripened cheese.</title>
        <authorList>
            <consortium name="US DOE Joint Genome Institute (JGI-PGF)"/>
            <person name="Walter F."/>
            <person name="Albersmeier A."/>
            <person name="Kalinowski J."/>
            <person name="Ruckert C."/>
        </authorList>
    </citation>
    <scope>NUCLEOTIDE SEQUENCE</scope>
    <source>
        <strain evidence="9">CGMCC 1.15320</strain>
    </source>
</reference>
<dbReference type="CDD" id="cd06261">
    <property type="entry name" value="TM_PBP2"/>
    <property type="match status" value="1"/>
</dbReference>
<keyword evidence="3" id="KW-1003">Cell membrane</keyword>
<feature type="transmembrane region" description="Helical" evidence="7">
    <location>
        <begin position="190"/>
        <end position="209"/>
    </location>
</feature>
<proteinExistence type="inferred from homology"/>
<name>A0A916S544_9HYPH</name>
<evidence type="ECO:0000259" key="8">
    <source>
        <dbReference type="PROSITE" id="PS50928"/>
    </source>
</evidence>
<dbReference type="PANTHER" id="PTHR43163:SF9">
    <property type="entry name" value="ABC TRANSPORTER PERMEASE PROTEIN"/>
    <property type="match status" value="1"/>
</dbReference>
<keyword evidence="4 7" id="KW-0812">Transmembrane</keyword>
<feature type="transmembrane region" description="Helical" evidence="7">
    <location>
        <begin position="7"/>
        <end position="29"/>
    </location>
</feature>
<evidence type="ECO:0000256" key="5">
    <source>
        <dbReference type="ARBA" id="ARBA00022989"/>
    </source>
</evidence>
<evidence type="ECO:0000256" key="6">
    <source>
        <dbReference type="ARBA" id="ARBA00023136"/>
    </source>
</evidence>
<comment type="similarity">
    <text evidence="7">Belongs to the binding-protein-dependent transport system permease family.</text>
</comment>
<keyword evidence="2 7" id="KW-0813">Transport</keyword>
<dbReference type="InterPro" id="IPR035906">
    <property type="entry name" value="MetI-like_sf"/>
</dbReference>
<evidence type="ECO:0000256" key="4">
    <source>
        <dbReference type="ARBA" id="ARBA00022692"/>
    </source>
</evidence>
<keyword evidence="5 7" id="KW-1133">Transmembrane helix</keyword>
<dbReference type="AlphaFoldDB" id="A0A916S544"/>
<dbReference type="InterPro" id="IPR000515">
    <property type="entry name" value="MetI-like"/>
</dbReference>
<feature type="transmembrane region" description="Helical" evidence="7">
    <location>
        <begin position="289"/>
        <end position="310"/>
    </location>
</feature>
<sequence length="325" mass="35051">MTLLSRLGFLLLKAVPTVFIVVTLSFFFVQLAPGDIADYIAASSGAATEEGTSALRESLGLDRPILEQLLHYYGTLAQFSLGQSMRFDVPVTELIAARLPSTLLLVGTSITLALALGIAAGAVMALNAGRSKDRLLSAVTLVLYSIPSFWIGLMLIIVFAVQLGWLPTGGAEKIGSRASGFSYLLERGRYLLLPSLALASYYIAIYARLTRSSMLEVIRQDHVRTAVAKGLNRWQVSLRHIVRNALIPVSTMAGMHIAGILGGAVVVETVFSWPGMGRLTYEAINARDYVLLLGILLTSAFVVIIANILVDLLHRVLDPRIGARA</sequence>
<feature type="transmembrane region" description="Helical" evidence="7">
    <location>
        <begin position="138"/>
        <end position="161"/>
    </location>
</feature>
<keyword evidence="10" id="KW-1185">Reference proteome</keyword>
<comment type="subcellular location">
    <subcellularLocation>
        <location evidence="1 7">Cell membrane</location>
        <topology evidence="1 7">Multi-pass membrane protein</topology>
    </subcellularLocation>
</comment>
<dbReference type="Proteomes" id="UP000636264">
    <property type="component" value="Unassembled WGS sequence"/>
</dbReference>
<evidence type="ECO:0000313" key="10">
    <source>
        <dbReference type="Proteomes" id="UP000636264"/>
    </source>
</evidence>
<evidence type="ECO:0000256" key="3">
    <source>
        <dbReference type="ARBA" id="ARBA00022475"/>
    </source>
</evidence>
<dbReference type="EMBL" id="BMIF01000021">
    <property type="protein sequence ID" value="GGA81489.1"/>
    <property type="molecule type" value="Genomic_DNA"/>
</dbReference>
<accession>A0A916S544</accession>
<dbReference type="RefSeq" id="WP_188722861.1">
    <property type="nucleotide sequence ID" value="NZ_BMIF01000021.1"/>
</dbReference>
<organism evidence="9 10">
    <name type="scientific">Nitratireductor aestuarii</name>
    <dbReference type="NCBI Taxonomy" id="1735103"/>
    <lineage>
        <taxon>Bacteria</taxon>
        <taxon>Pseudomonadati</taxon>
        <taxon>Pseudomonadota</taxon>
        <taxon>Alphaproteobacteria</taxon>
        <taxon>Hyphomicrobiales</taxon>
        <taxon>Phyllobacteriaceae</taxon>
        <taxon>Nitratireductor</taxon>
    </lineage>
</organism>
<dbReference type="PANTHER" id="PTHR43163">
    <property type="entry name" value="DIPEPTIDE TRANSPORT SYSTEM PERMEASE PROTEIN DPPB-RELATED"/>
    <property type="match status" value="1"/>
</dbReference>
<feature type="transmembrane region" description="Helical" evidence="7">
    <location>
        <begin position="103"/>
        <end position="126"/>
    </location>
</feature>
<feature type="transmembrane region" description="Helical" evidence="7">
    <location>
        <begin position="245"/>
        <end position="269"/>
    </location>
</feature>
<evidence type="ECO:0000256" key="7">
    <source>
        <dbReference type="RuleBase" id="RU363032"/>
    </source>
</evidence>
<comment type="caution">
    <text evidence="9">The sequence shown here is derived from an EMBL/GenBank/DDBJ whole genome shotgun (WGS) entry which is preliminary data.</text>
</comment>
<feature type="domain" description="ABC transmembrane type-1" evidence="8">
    <location>
        <begin position="99"/>
        <end position="314"/>
    </location>
</feature>
<dbReference type="PROSITE" id="PS50928">
    <property type="entry name" value="ABC_TM1"/>
    <property type="match status" value="1"/>
</dbReference>
<dbReference type="GO" id="GO:0055085">
    <property type="term" value="P:transmembrane transport"/>
    <property type="evidence" value="ECO:0007669"/>
    <property type="project" value="InterPro"/>
</dbReference>
<keyword evidence="6 7" id="KW-0472">Membrane</keyword>
<gene>
    <name evidence="9" type="primary">dfpB</name>
    <name evidence="9" type="ORF">GCM10011385_39660</name>
</gene>
<evidence type="ECO:0000256" key="2">
    <source>
        <dbReference type="ARBA" id="ARBA00022448"/>
    </source>
</evidence>